<evidence type="ECO:0000256" key="3">
    <source>
        <dbReference type="ARBA" id="ARBA00022857"/>
    </source>
</evidence>
<dbReference type="SMART" id="SM00320">
    <property type="entry name" value="WD40"/>
    <property type="match status" value="5"/>
</dbReference>
<evidence type="ECO:0000256" key="5">
    <source>
        <dbReference type="PROSITE-ProRule" id="PRU00221"/>
    </source>
</evidence>
<keyword evidence="1 5" id="KW-0853">WD repeat</keyword>
<dbReference type="Gene3D" id="2.130.10.10">
    <property type="entry name" value="YVTN repeat-like/Quinoprotein amine dehydrogenase"/>
    <property type="match status" value="2"/>
</dbReference>
<feature type="repeat" description="WD" evidence="5">
    <location>
        <begin position="95"/>
        <end position="129"/>
    </location>
</feature>
<dbReference type="PANTHER" id="PTHR22839:SF0">
    <property type="entry name" value="THO COMPLEX SUBUNIT 3"/>
    <property type="match status" value="1"/>
</dbReference>
<dbReference type="STRING" id="985895.E4ZLE9"/>
<sequence length="726" mass="78097">MVRSGWLDPFLGTLTSSFRLELPKLMKYPHTHRSSTSKRYKPFRLSIAYTKQDMAPPTRARPLSKSAFAPYFSKLKTSVYQDSPRPAAVSSHHYIRSISWNASGTFIATGSADKTLRIWNPEKTNVKNSTELRVPGATALTALERVAFHPINENELASCSTDGMVRFWDIRSKASVGEVKVGEQPFTLAWTPDGTEILAGRKDNVLVTIDRTALSVVAEHRQPLQTNQCVFDWSGNRLYMTGGDGSVKILRYPSFENTLTLNAHTSACYAVSMSPSGEYLAAGGGDALVSLWDTQEWICVRTLELTGGLVKTVDFSFDGSYITAGSDDKEDKKIRIAHVETGEIVHTIDVPTPAAHVAWHPCRYILAHSAENQGLKITYRSQRLFDKRTPLSLTRLGNSLPPEAFTMDVAAPINPTDLFSAKGLVVVITGGGSGLGLAIASSLYQNGASKVYILGRRLNVLQDAVKTLESSPSAPNPPSGILTAIACDVTDLDSVKAAAAQVEQEIGHVDVLINNAGVIGPKNATALHTATSITQLRDAMVSDWPEWTTTMQINTQAVIGVSALFLPLLEAANTRRGWAPGKVSGTANPRARDPSKLEAVGAAADDDRLAHIITVASVASHMRWVSAGLAYNASKSAAAHLGKMMATLLSEWGVRSNIVCPGPYPSEMTRGIDGRYGTNQIPQGRMGGLNDIGALTLFLVGKGGAYVNGTVQLTDGGRMAVFPAAY</sequence>
<dbReference type="Pfam" id="PF00106">
    <property type="entry name" value="adh_short"/>
    <property type="match status" value="1"/>
</dbReference>
<keyword evidence="2" id="KW-0677">Repeat</keyword>
<dbReference type="PROSITE" id="PS50082">
    <property type="entry name" value="WD_REPEATS_2"/>
    <property type="match status" value="3"/>
</dbReference>
<dbReference type="CDD" id="cd05233">
    <property type="entry name" value="SDR_c"/>
    <property type="match status" value="1"/>
</dbReference>
<dbReference type="OrthoDB" id="340259at2759"/>
<dbReference type="HOGENOM" id="CLU_428381_0_0_1"/>
<evidence type="ECO:0000313" key="7">
    <source>
        <dbReference type="Proteomes" id="UP000002668"/>
    </source>
</evidence>
<dbReference type="InterPro" id="IPR036291">
    <property type="entry name" value="NAD(P)-bd_dom_sf"/>
</dbReference>
<dbReference type="PRINTS" id="PR00080">
    <property type="entry name" value="SDRFAMILY"/>
</dbReference>
<keyword evidence="3" id="KW-0521">NADP</keyword>
<accession>E4ZLE9</accession>
<dbReference type="PROSITE" id="PS50294">
    <property type="entry name" value="WD_REPEATS_REGION"/>
    <property type="match status" value="2"/>
</dbReference>
<dbReference type="SUPFAM" id="SSF50978">
    <property type="entry name" value="WD40 repeat-like"/>
    <property type="match status" value="1"/>
</dbReference>
<dbReference type="InParanoid" id="E4ZLE9"/>
<evidence type="ECO:0000313" key="6">
    <source>
        <dbReference type="EMBL" id="CBX92308.1"/>
    </source>
</evidence>
<proteinExistence type="inferred from homology"/>
<dbReference type="PRINTS" id="PR00320">
    <property type="entry name" value="GPROTEINBRPT"/>
</dbReference>
<dbReference type="OMA" id="YIRSISW"/>
<evidence type="ECO:0000256" key="1">
    <source>
        <dbReference type="ARBA" id="ARBA00022574"/>
    </source>
</evidence>
<dbReference type="AlphaFoldDB" id="E4ZLE9"/>
<dbReference type="GO" id="GO:0000445">
    <property type="term" value="C:THO complex part of transcription export complex"/>
    <property type="evidence" value="ECO:0007669"/>
    <property type="project" value="TreeGrafter"/>
</dbReference>
<dbReference type="InterPro" id="IPR015943">
    <property type="entry name" value="WD40/YVTN_repeat-like_dom_sf"/>
</dbReference>
<comment type="similarity">
    <text evidence="4">Belongs to the THOC3 family.</text>
</comment>
<dbReference type="SUPFAM" id="SSF51735">
    <property type="entry name" value="NAD(P)-binding Rossmann-fold domains"/>
    <property type="match status" value="1"/>
</dbReference>
<organism evidence="7">
    <name type="scientific">Leptosphaeria maculans (strain JN3 / isolate v23.1.3 / race Av1-4-5-6-7-8)</name>
    <name type="common">Blackleg fungus</name>
    <name type="synonym">Phoma lingam</name>
    <dbReference type="NCBI Taxonomy" id="985895"/>
    <lineage>
        <taxon>Eukaryota</taxon>
        <taxon>Fungi</taxon>
        <taxon>Dikarya</taxon>
        <taxon>Ascomycota</taxon>
        <taxon>Pezizomycotina</taxon>
        <taxon>Dothideomycetes</taxon>
        <taxon>Pleosporomycetidae</taxon>
        <taxon>Pleosporales</taxon>
        <taxon>Pleosporineae</taxon>
        <taxon>Leptosphaeriaceae</taxon>
        <taxon>Plenodomus</taxon>
        <taxon>Plenodomus lingam/Leptosphaeria maculans species complex</taxon>
    </lineage>
</organism>
<dbReference type="Pfam" id="PF00400">
    <property type="entry name" value="WD40"/>
    <property type="match status" value="4"/>
</dbReference>
<evidence type="ECO:0000256" key="4">
    <source>
        <dbReference type="ARBA" id="ARBA00046343"/>
    </source>
</evidence>
<dbReference type="eggNOG" id="KOG1407">
    <property type="taxonomic scope" value="Eukaryota"/>
</dbReference>
<dbReference type="InterPro" id="IPR001680">
    <property type="entry name" value="WD40_rpt"/>
</dbReference>
<dbReference type="InterPro" id="IPR040132">
    <property type="entry name" value="Tex1/THOC3"/>
</dbReference>
<name>E4ZLE9_LEPMJ</name>
<dbReference type="PANTHER" id="PTHR22839">
    <property type="entry name" value="THO COMPLEX SUBUNIT 3 THO3"/>
    <property type="match status" value="1"/>
</dbReference>
<keyword evidence="7" id="KW-1185">Reference proteome</keyword>
<dbReference type="PROSITE" id="PS00061">
    <property type="entry name" value="ADH_SHORT"/>
    <property type="match status" value="1"/>
</dbReference>
<dbReference type="EMBL" id="FP929094">
    <property type="protein sequence ID" value="CBX92308.1"/>
    <property type="molecule type" value="Genomic_DNA"/>
</dbReference>
<dbReference type="Pfam" id="PF13561">
    <property type="entry name" value="adh_short_C2"/>
    <property type="match status" value="1"/>
</dbReference>
<dbReference type="eggNOG" id="KOG0725">
    <property type="taxonomic scope" value="Eukaryota"/>
</dbReference>
<dbReference type="InterPro" id="IPR002347">
    <property type="entry name" value="SDR_fam"/>
</dbReference>
<feature type="repeat" description="WD" evidence="5">
    <location>
        <begin position="146"/>
        <end position="178"/>
    </location>
</feature>
<dbReference type="InterPro" id="IPR036322">
    <property type="entry name" value="WD40_repeat_dom_sf"/>
</dbReference>
<reference evidence="7" key="1">
    <citation type="journal article" date="2011" name="Nat. Commun.">
        <title>Effector diversification within compartments of the Leptosphaeria maculans genome affected by Repeat-Induced Point mutations.</title>
        <authorList>
            <person name="Rouxel T."/>
            <person name="Grandaubert J."/>
            <person name="Hane J.K."/>
            <person name="Hoede C."/>
            <person name="van de Wouw A.P."/>
            <person name="Couloux A."/>
            <person name="Dominguez V."/>
            <person name="Anthouard V."/>
            <person name="Bally P."/>
            <person name="Bourras S."/>
            <person name="Cozijnsen A.J."/>
            <person name="Ciuffetti L.M."/>
            <person name="Degrave A."/>
            <person name="Dilmaghani A."/>
            <person name="Duret L."/>
            <person name="Fudal I."/>
            <person name="Goodwin S.B."/>
            <person name="Gout L."/>
            <person name="Glaser N."/>
            <person name="Linglin J."/>
            <person name="Kema G.H.J."/>
            <person name="Lapalu N."/>
            <person name="Lawrence C.B."/>
            <person name="May K."/>
            <person name="Meyer M."/>
            <person name="Ollivier B."/>
            <person name="Poulain J."/>
            <person name="Schoch C.L."/>
            <person name="Simon A."/>
            <person name="Spatafora J.W."/>
            <person name="Stachowiak A."/>
            <person name="Turgeon B.G."/>
            <person name="Tyler B.M."/>
            <person name="Vincent D."/>
            <person name="Weissenbach J."/>
            <person name="Amselem J."/>
            <person name="Quesneville H."/>
            <person name="Oliver R.P."/>
            <person name="Wincker P."/>
            <person name="Balesdent M.-H."/>
            <person name="Howlett B.J."/>
        </authorList>
    </citation>
    <scope>NUCLEOTIDE SEQUENCE [LARGE SCALE GENOMIC DNA]</scope>
    <source>
        <strain evidence="7">JN3 / isolate v23.1.3 / race Av1-4-5-6-7-8</strain>
    </source>
</reference>
<gene>
    <name evidence="6" type="ORF">LEMA_P050140.1</name>
</gene>
<dbReference type="VEuPathDB" id="FungiDB:LEMA_P050140.1"/>
<dbReference type="InterPro" id="IPR020472">
    <property type="entry name" value="WD40_PAC1"/>
</dbReference>
<dbReference type="PRINTS" id="PR00081">
    <property type="entry name" value="GDHRDH"/>
</dbReference>
<dbReference type="Proteomes" id="UP000002668">
    <property type="component" value="Genome"/>
</dbReference>
<dbReference type="GO" id="GO:0006406">
    <property type="term" value="P:mRNA export from nucleus"/>
    <property type="evidence" value="ECO:0007669"/>
    <property type="project" value="InterPro"/>
</dbReference>
<dbReference type="InterPro" id="IPR020904">
    <property type="entry name" value="Sc_DH/Rdtase_CS"/>
</dbReference>
<dbReference type="GeneID" id="13287244"/>
<dbReference type="Gene3D" id="3.40.50.720">
    <property type="entry name" value="NAD(P)-binding Rossmann-like Domain"/>
    <property type="match status" value="1"/>
</dbReference>
<protein>
    <submittedName>
        <fullName evidence="6">Uncharacterized protein</fullName>
    </submittedName>
</protein>
<evidence type="ECO:0000256" key="2">
    <source>
        <dbReference type="ARBA" id="ARBA00022737"/>
    </source>
</evidence>
<feature type="repeat" description="WD" evidence="5">
    <location>
        <begin position="261"/>
        <end position="302"/>
    </location>
</feature>